<organism evidence="10 11">
    <name type="scientific">Lithohypha guttulata</name>
    <dbReference type="NCBI Taxonomy" id="1690604"/>
    <lineage>
        <taxon>Eukaryota</taxon>
        <taxon>Fungi</taxon>
        <taxon>Dikarya</taxon>
        <taxon>Ascomycota</taxon>
        <taxon>Pezizomycotina</taxon>
        <taxon>Eurotiomycetes</taxon>
        <taxon>Chaetothyriomycetidae</taxon>
        <taxon>Chaetothyriales</taxon>
        <taxon>Trichomeriaceae</taxon>
        <taxon>Lithohypha</taxon>
    </lineage>
</organism>
<dbReference type="GO" id="GO:0046354">
    <property type="term" value="P:mannan biosynthetic process"/>
    <property type="evidence" value="ECO:0007669"/>
    <property type="project" value="TreeGrafter"/>
</dbReference>
<keyword evidence="5" id="KW-0812">Transmembrane</keyword>
<evidence type="ECO:0000313" key="11">
    <source>
        <dbReference type="Proteomes" id="UP001309876"/>
    </source>
</evidence>
<evidence type="ECO:0000256" key="5">
    <source>
        <dbReference type="ARBA" id="ARBA00022692"/>
    </source>
</evidence>
<dbReference type="Proteomes" id="UP001309876">
    <property type="component" value="Unassembled WGS sequence"/>
</dbReference>
<evidence type="ECO:0000256" key="2">
    <source>
        <dbReference type="ARBA" id="ARBA00004922"/>
    </source>
</evidence>
<evidence type="ECO:0000256" key="1">
    <source>
        <dbReference type="ARBA" id="ARBA00004323"/>
    </source>
</evidence>
<evidence type="ECO:0000256" key="7">
    <source>
        <dbReference type="ARBA" id="ARBA00022989"/>
    </source>
</evidence>
<comment type="caution">
    <text evidence="10">The sequence shown here is derived from an EMBL/GenBank/DDBJ whole genome shotgun (WGS) entry which is preliminary data.</text>
</comment>
<keyword evidence="7" id="KW-1133">Transmembrane helix</keyword>
<evidence type="ECO:0000256" key="8">
    <source>
        <dbReference type="ARBA" id="ARBA00023034"/>
    </source>
</evidence>
<dbReference type="AlphaFoldDB" id="A0AAN7YGH7"/>
<evidence type="ECO:0000256" key="9">
    <source>
        <dbReference type="ARBA" id="ARBA00023136"/>
    </source>
</evidence>
<dbReference type="GO" id="GO:0000026">
    <property type="term" value="F:alpha-1,2-mannosyltransferase activity"/>
    <property type="evidence" value="ECO:0007669"/>
    <property type="project" value="TreeGrafter"/>
</dbReference>
<accession>A0AAN7YGH7</accession>
<keyword evidence="4" id="KW-0808">Transferase</keyword>
<keyword evidence="11" id="KW-1185">Reference proteome</keyword>
<gene>
    <name evidence="10" type="primary">MNN2_1</name>
    <name evidence="10" type="ORF">LTR05_005015</name>
</gene>
<comment type="pathway">
    <text evidence="2">Protein modification; protein glycosylation.</text>
</comment>
<evidence type="ECO:0000256" key="6">
    <source>
        <dbReference type="ARBA" id="ARBA00022968"/>
    </source>
</evidence>
<keyword evidence="8" id="KW-0333">Golgi apparatus</keyword>
<protein>
    <submittedName>
        <fullName evidence="10">Mannosyltransferase</fullName>
    </submittedName>
</protein>
<dbReference type="PANTHER" id="PTHR31646:SF1">
    <property type="entry name" value="ALPHA-1,2-MANNOSYLTRANSFERASE MNN2"/>
    <property type="match status" value="1"/>
</dbReference>
<keyword evidence="9" id="KW-0472">Membrane</keyword>
<dbReference type="SUPFAM" id="SSF53448">
    <property type="entry name" value="Nucleotide-diphospho-sugar transferases"/>
    <property type="match status" value="1"/>
</dbReference>
<name>A0AAN7YGH7_9EURO</name>
<dbReference type="InterPro" id="IPR029044">
    <property type="entry name" value="Nucleotide-diphossugar_trans"/>
</dbReference>
<proteinExistence type="inferred from homology"/>
<keyword evidence="6" id="KW-0735">Signal-anchor</keyword>
<keyword evidence="10" id="KW-0328">Glycosyltransferase</keyword>
<dbReference type="PANTHER" id="PTHR31646">
    <property type="entry name" value="ALPHA-1,2-MANNOSYLTRANSFERASE MNN2"/>
    <property type="match status" value="1"/>
</dbReference>
<comment type="similarity">
    <text evidence="3">Belongs to the MNN1/MNT family.</text>
</comment>
<reference evidence="10 11" key="1">
    <citation type="submission" date="2023-08" db="EMBL/GenBank/DDBJ databases">
        <title>Black Yeasts Isolated from many extreme environments.</title>
        <authorList>
            <person name="Coleine C."/>
            <person name="Stajich J.E."/>
            <person name="Selbmann L."/>
        </authorList>
    </citation>
    <scope>NUCLEOTIDE SEQUENCE [LARGE SCALE GENOMIC DNA]</scope>
    <source>
        <strain evidence="10 11">CCFEE 5910</strain>
    </source>
</reference>
<evidence type="ECO:0000256" key="3">
    <source>
        <dbReference type="ARBA" id="ARBA00009105"/>
    </source>
</evidence>
<dbReference type="GO" id="GO:0000139">
    <property type="term" value="C:Golgi membrane"/>
    <property type="evidence" value="ECO:0007669"/>
    <property type="project" value="UniProtKB-SubCell"/>
</dbReference>
<comment type="subcellular location">
    <subcellularLocation>
        <location evidence="1">Golgi apparatus membrane</location>
        <topology evidence="1">Single-pass type II membrane protein</topology>
    </subcellularLocation>
</comment>
<evidence type="ECO:0000256" key="4">
    <source>
        <dbReference type="ARBA" id="ARBA00022679"/>
    </source>
</evidence>
<dbReference type="InterPro" id="IPR022751">
    <property type="entry name" value="Alpha_mannosyltransferase"/>
</dbReference>
<sequence>MDEADVSRMKSAHANFIKDIRSLPTSLVLLTVLAISLGMLRKTQCTLPVEVFLDRPSPRTDEFCAKVFPSLNADCRYFSDIFAEADTNVKLNTYQYKIFSILFSSFEDVLLLDSDAWPVTNPEPLFHSLPFTDSGLVLWPDFWYASESPYFFHIAKISSPPTLDARPATESGEILYSKSKHCLSIMLATYYNFYGPEYYYLLQSQGGPGQGDKETFAWAATALNEEFYFVKQPVRSFGRHDSSGEYIGTAMIQFDPVNDFFHNARLPVTLKDPNEVAHPGPVTVASPPKPLFIHANYPKFDPYTIFDDSISAVQTPTRDTNGKLVRCWMPKADALETFGVDIEKSFWETIQETTCVSFAKLWQDGSRPEKHVLEQLRKRNTQVCEKVKSHYTEVFGNDLNKS</sequence>
<evidence type="ECO:0000313" key="10">
    <source>
        <dbReference type="EMBL" id="KAK5085727.1"/>
    </source>
</evidence>
<dbReference type="EMBL" id="JAVRRJ010000004">
    <property type="protein sequence ID" value="KAK5085727.1"/>
    <property type="molecule type" value="Genomic_DNA"/>
</dbReference>
<dbReference type="Pfam" id="PF11051">
    <property type="entry name" value="Mannosyl_trans3"/>
    <property type="match status" value="2"/>
</dbReference>